<dbReference type="InterPro" id="IPR000620">
    <property type="entry name" value="EamA_dom"/>
</dbReference>
<dbReference type="InParanoid" id="A0A200QCQ4"/>
<dbReference type="OMA" id="FACIVER"/>
<dbReference type="InterPro" id="IPR037185">
    <property type="entry name" value="EmrE-like"/>
</dbReference>
<dbReference type="Proteomes" id="UP000195402">
    <property type="component" value="Unassembled WGS sequence"/>
</dbReference>
<feature type="transmembrane region" description="Helical" evidence="6">
    <location>
        <begin position="217"/>
        <end position="238"/>
    </location>
</feature>
<feature type="transmembrane region" description="Helical" evidence="6">
    <location>
        <begin position="127"/>
        <end position="147"/>
    </location>
</feature>
<keyword evidence="3 6" id="KW-0812">Transmembrane</keyword>
<feature type="transmembrane region" description="Helical" evidence="6">
    <location>
        <begin position="282"/>
        <end position="302"/>
    </location>
</feature>
<sequence length="374" mass="41659">MEPQKPYIAMLFIQLVYAGMALFSKAAIGAGMNPFVFVVYRQAFASLALTPFSIFLERNFHHEEYSSKFVIFFLLFRITLSLNLYYVGLNYTSATVATATTNTIPVITFIIAAFFRMESISVKHFYGVAKVFGTVICLSGALMVALYKGHPAKFMNWNPSSSSAHHHQTGQVSNDPSSISSMADSVKGTLIMLSANAAWSLWLILQGSIMKIYPAKIHLTTLQCWFSCIQSLIVAIIFERNPSSWKLGWNIHLLSVAYCGIVVTGITYWLQAWCIERKGPVFIALFTPLSLIITAIFSAFLWKEQTLHWGSVGGAVLLVGGLYCVLWGKNKEEVITSTDRIEQIDDEEANKEGIEQTGEAKEVSTLECIINTHK</sequence>
<evidence type="ECO:0000256" key="6">
    <source>
        <dbReference type="RuleBase" id="RU363077"/>
    </source>
</evidence>
<accession>A0A200QCQ4</accession>
<proteinExistence type="inferred from homology"/>
<dbReference type="SUPFAM" id="SSF103481">
    <property type="entry name" value="Multidrug resistance efflux transporter EmrE"/>
    <property type="match status" value="2"/>
</dbReference>
<dbReference type="InterPro" id="IPR030184">
    <property type="entry name" value="WAT1-related"/>
</dbReference>
<dbReference type="GO" id="GO:0022857">
    <property type="term" value="F:transmembrane transporter activity"/>
    <property type="evidence" value="ECO:0007669"/>
    <property type="project" value="InterPro"/>
</dbReference>
<evidence type="ECO:0000256" key="5">
    <source>
        <dbReference type="ARBA" id="ARBA00023136"/>
    </source>
</evidence>
<feature type="transmembrane region" description="Helical" evidence="6">
    <location>
        <begin position="69"/>
        <end position="88"/>
    </location>
</feature>
<evidence type="ECO:0000256" key="4">
    <source>
        <dbReference type="ARBA" id="ARBA00022989"/>
    </source>
</evidence>
<evidence type="ECO:0000313" key="9">
    <source>
        <dbReference type="Proteomes" id="UP000195402"/>
    </source>
</evidence>
<dbReference type="EMBL" id="MVGT01002340">
    <property type="protein sequence ID" value="OVA08202.1"/>
    <property type="molecule type" value="Genomic_DNA"/>
</dbReference>
<evidence type="ECO:0000256" key="1">
    <source>
        <dbReference type="ARBA" id="ARBA00004141"/>
    </source>
</evidence>
<feature type="transmembrane region" description="Helical" evidence="6">
    <location>
        <begin position="94"/>
        <end position="115"/>
    </location>
</feature>
<feature type="transmembrane region" description="Helical" evidence="6">
    <location>
        <begin position="34"/>
        <end position="57"/>
    </location>
</feature>
<dbReference type="OrthoDB" id="1728340at2759"/>
<evidence type="ECO:0000259" key="7">
    <source>
        <dbReference type="Pfam" id="PF00892"/>
    </source>
</evidence>
<evidence type="ECO:0000256" key="2">
    <source>
        <dbReference type="ARBA" id="ARBA00007635"/>
    </source>
</evidence>
<comment type="similarity">
    <text evidence="2 6">Belongs to the drug/metabolite transporter (DMT) superfamily. Plant drug/metabolite exporter (P-DME) (TC 2.A.7.4) family.</text>
</comment>
<dbReference type="GO" id="GO:0016020">
    <property type="term" value="C:membrane"/>
    <property type="evidence" value="ECO:0007669"/>
    <property type="project" value="UniProtKB-SubCell"/>
</dbReference>
<organism evidence="8 9">
    <name type="scientific">Macleaya cordata</name>
    <name type="common">Five-seeded plume-poppy</name>
    <name type="synonym">Bocconia cordata</name>
    <dbReference type="NCBI Taxonomy" id="56857"/>
    <lineage>
        <taxon>Eukaryota</taxon>
        <taxon>Viridiplantae</taxon>
        <taxon>Streptophyta</taxon>
        <taxon>Embryophyta</taxon>
        <taxon>Tracheophyta</taxon>
        <taxon>Spermatophyta</taxon>
        <taxon>Magnoliopsida</taxon>
        <taxon>Ranunculales</taxon>
        <taxon>Papaveraceae</taxon>
        <taxon>Papaveroideae</taxon>
        <taxon>Macleaya</taxon>
    </lineage>
</organism>
<feature type="domain" description="EamA" evidence="7">
    <location>
        <begin position="187"/>
        <end position="326"/>
    </location>
</feature>
<feature type="transmembrane region" description="Helical" evidence="6">
    <location>
        <begin position="250"/>
        <end position="270"/>
    </location>
</feature>
<feature type="transmembrane region" description="Helical" evidence="6">
    <location>
        <begin position="186"/>
        <end position="205"/>
    </location>
</feature>
<protein>
    <recommendedName>
        <fullName evidence="6">WAT1-related protein</fullName>
    </recommendedName>
</protein>
<name>A0A200QCQ4_MACCD</name>
<keyword evidence="5 6" id="KW-0472">Membrane</keyword>
<comment type="subcellular location">
    <subcellularLocation>
        <location evidence="1 6">Membrane</location>
        <topology evidence="1 6">Multi-pass membrane protein</topology>
    </subcellularLocation>
</comment>
<reference evidence="8 9" key="1">
    <citation type="journal article" date="2017" name="Mol. Plant">
        <title>The Genome of Medicinal Plant Macleaya cordata Provides New Insights into Benzylisoquinoline Alkaloids Metabolism.</title>
        <authorList>
            <person name="Liu X."/>
            <person name="Liu Y."/>
            <person name="Huang P."/>
            <person name="Ma Y."/>
            <person name="Qing Z."/>
            <person name="Tang Q."/>
            <person name="Cao H."/>
            <person name="Cheng P."/>
            <person name="Zheng Y."/>
            <person name="Yuan Z."/>
            <person name="Zhou Y."/>
            <person name="Liu J."/>
            <person name="Tang Z."/>
            <person name="Zhuo Y."/>
            <person name="Zhang Y."/>
            <person name="Yu L."/>
            <person name="Huang J."/>
            <person name="Yang P."/>
            <person name="Peng Q."/>
            <person name="Zhang J."/>
            <person name="Jiang W."/>
            <person name="Zhang Z."/>
            <person name="Lin K."/>
            <person name="Ro D.K."/>
            <person name="Chen X."/>
            <person name="Xiong X."/>
            <person name="Shang Y."/>
            <person name="Huang S."/>
            <person name="Zeng J."/>
        </authorList>
    </citation>
    <scope>NUCLEOTIDE SEQUENCE [LARGE SCALE GENOMIC DNA]</scope>
    <source>
        <strain evidence="9">cv. BLH2017</strain>
        <tissue evidence="8">Root</tissue>
    </source>
</reference>
<comment type="caution">
    <text evidence="8">The sequence shown here is derived from an EMBL/GenBank/DDBJ whole genome shotgun (WGS) entry which is preliminary data.</text>
</comment>
<feature type="transmembrane region" description="Helical" evidence="6">
    <location>
        <begin position="7"/>
        <end position="28"/>
    </location>
</feature>
<evidence type="ECO:0000256" key="3">
    <source>
        <dbReference type="ARBA" id="ARBA00022692"/>
    </source>
</evidence>
<dbReference type="AlphaFoldDB" id="A0A200QCQ4"/>
<feature type="transmembrane region" description="Helical" evidence="6">
    <location>
        <begin position="308"/>
        <end position="328"/>
    </location>
</feature>
<dbReference type="Pfam" id="PF00892">
    <property type="entry name" value="EamA"/>
    <property type="match status" value="2"/>
</dbReference>
<feature type="domain" description="EamA" evidence="7">
    <location>
        <begin position="7"/>
        <end position="139"/>
    </location>
</feature>
<dbReference type="STRING" id="56857.A0A200QCQ4"/>
<gene>
    <name evidence="8" type="ORF">BVC80_1103g3</name>
</gene>
<keyword evidence="9" id="KW-1185">Reference proteome</keyword>
<keyword evidence="4 6" id="KW-1133">Transmembrane helix</keyword>
<dbReference type="PANTHER" id="PTHR31218">
    <property type="entry name" value="WAT1-RELATED PROTEIN"/>
    <property type="match status" value="1"/>
</dbReference>
<evidence type="ECO:0000313" key="8">
    <source>
        <dbReference type="EMBL" id="OVA08202.1"/>
    </source>
</evidence>